<sequence>MSQNYFHIATIYFNHEYFKDKIFKHVEFYLDEDSNTITKNLGIFFKPNKGNLQIFATNPRELVLENSAISFRVSFRNNTSEYISYTDIKNYFSEDKILYFSNSDSKFNVTKNTFLLHSEDFVDNNDTKTIKEIRKEGLINQNNKPLGILEFFVQDLFRTYIANSVANYAVNFKTKHTVWRYFIINNSTLKLEDVSIIQKGKGVVFKEPIQETLANGQKALVFESNNKIPLLEYSEETYQLIENYNSNLGPERIIISSLPIANPKQLKFNTSNTTYYSHMYIYI</sequence>
<organism evidence="1 2">
    <name type="scientific">Tenacibaculum todarodis</name>
    <dbReference type="NCBI Taxonomy" id="1850252"/>
    <lineage>
        <taxon>Bacteria</taxon>
        <taxon>Pseudomonadati</taxon>
        <taxon>Bacteroidota</taxon>
        <taxon>Flavobacteriia</taxon>
        <taxon>Flavobacteriales</taxon>
        <taxon>Flavobacteriaceae</taxon>
        <taxon>Tenacibaculum</taxon>
    </lineage>
</organism>
<evidence type="ECO:0000313" key="1">
    <source>
        <dbReference type="EMBL" id="APG64508.1"/>
    </source>
</evidence>
<keyword evidence="2" id="KW-1185">Reference proteome</keyword>
<name>A0A1L3JH96_9FLAO</name>
<dbReference type="Proteomes" id="UP000181898">
    <property type="component" value="Chromosome"/>
</dbReference>
<dbReference type="OrthoDB" id="1322060at2"/>
<evidence type="ECO:0000313" key="2">
    <source>
        <dbReference type="Proteomes" id="UP000181898"/>
    </source>
</evidence>
<reference evidence="1 2" key="1">
    <citation type="submission" date="2016-11" db="EMBL/GenBank/DDBJ databases">
        <title>Tenacibaculum sp. LPB0136, isolated from marine environment.</title>
        <authorList>
            <person name="Kim E."/>
            <person name="Yi H."/>
        </authorList>
    </citation>
    <scope>NUCLEOTIDE SEQUENCE [LARGE SCALE GENOMIC DNA]</scope>
    <source>
        <strain evidence="1 2">LPB0136</strain>
    </source>
</reference>
<protein>
    <submittedName>
        <fullName evidence="1">Uncharacterized protein</fullName>
    </submittedName>
</protein>
<dbReference type="KEGG" id="ten:LPB136_03625"/>
<dbReference type="STRING" id="1850252.LPB136_03625"/>
<accession>A0A1L3JH96</accession>
<dbReference type="AlphaFoldDB" id="A0A1L3JH96"/>
<proteinExistence type="predicted"/>
<gene>
    <name evidence="1" type="ORF">LPB136_03625</name>
</gene>
<dbReference type="EMBL" id="CP018155">
    <property type="protein sequence ID" value="APG64508.1"/>
    <property type="molecule type" value="Genomic_DNA"/>
</dbReference>
<dbReference type="RefSeq" id="WP_072554834.1">
    <property type="nucleotide sequence ID" value="NZ_CP018155.1"/>
</dbReference>